<dbReference type="EMBL" id="MU806225">
    <property type="protein sequence ID" value="KAJ3837750.1"/>
    <property type="molecule type" value="Genomic_DNA"/>
</dbReference>
<evidence type="ECO:0000256" key="2">
    <source>
        <dbReference type="ARBA" id="ARBA00022771"/>
    </source>
</evidence>
<gene>
    <name evidence="6" type="ORF">F5878DRAFT_563560</name>
</gene>
<evidence type="ECO:0000259" key="5">
    <source>
        <dbReference type="PROSITE" id="PS50865"/>
    </source>
</evidence>
<keyword evidence="2 4" id="KW-0863">Zinc-finger</keyword>
<keyword evidence="1" id="KW-0479">Metal-binding</keyword>
<dbReference type="Gene3D" id="6.10.140.2220">
    <property type="match status" value="1"/>
</dbReference>
<evidence type="ECO:0000313" key="6">
    <source>
        <dbReference type="EMBL" id="KAJ3837750.1"/>
    </source>
</evidence>
<evidence type="ECO:0000256" key="1">
    <source>
        <dbReference type="ARBA" id="ARBA00022723"/>
    </source>
</evidence>
<keyword evidence="3" id="KW-0862">Zinc</keyword>
<dbReference type="InterPro" id="IPR002893">
    <property type="entry name" value="Znf_MYND"/>
</dbReference>
<dbReference type="PANTHER" id="PTHR13244:SF7">
    <property type="entry name" value="ZINC FINGER MYND DOMAIN-CONTAINING PROTEIN 10"/>
    <property type="match status" value="1"/>
</dbReference>
<keyword evidence="7" id="KW-1185">Reference proteome</keyword>
<dbReference type="GO" id="GO:0008270">
    <property type="term" value="F:zinc ion binding"/>
    <property type="evidence" value="ECO:0007669"/>
    <property type="project" value="UniProtKB-KW"/>
</dbReference>
<sequence length="221" mass="25737">MPTGLPDIRNTRFFPNLFGLPHDHYFDEREGSYYSVTKDARTRKFNVRPSRHWCFLAEIVEYVSWGVRPMFKAKDSTGIIFLVAFHFDVTRLFEKVLQKGLVGRTICVMYACFHAFMDGQIGVKLEEPKNVKILPLSIEALVMASKTFRGDHGNSEHCAYCRRPATQRCSSCSTILYCSKLCQVQAWEGHKKECTAMSQMKEWNHFDWERYDVHRGFQSIV</sequence>
<dbReference type="Pfam" id="PF01753">
    <property type="entry name" value="zf-MYND"/>
    <property type="match status" value="1"/>
</dbReference>
<name>A0AA38UE50_9AGAR</name>
<dbReference type="InterPro" id="IPR052298">
    <property type="entry name" value="ZMYND10"/>
</dbReference>
<proteinExistence type="predicted"/>
<comment type="caution">
    <text evidence="6">The sequence shown here is derived from an EMBL/GenBank/DDBJ whole genome shotgun (WGS) entry which is preliminary data.</text>
</comment>
<dbReference type="PANTHER" id="PTHR13244">
    <property type="entry name" value="ZINC FINGER MYND DOMAIN CONTAINING PROTEIN 10"/>
    <property type="match status" value="1"/>
</dbReference>
<feature type="domain" description="MYND-type" evidence="5">
    <location>
        <begin position="158"/>
        <end position="194"/>
    </location>
</feature>
<dbReference type="Proteomes" id="UP001163846">
    <property type="component" value="Unassembled WGS sequence"/>
</dbReference>
<dbReference type="GO" id="GO:0005737">
    <property type="term" value="C:cytoplasm"/>
    <property type="evidence" value="ECO:0007669"/>
    <property type="project" value="TreeGrafter"/>
</dbReference>
<evidence type="ECO:0000313" key="7">
    <source>
        <dbReference type="Proteomes" id="UP001163846"/>
    </source>
</evidence>
<evidence type="ECO:0000256" key="3">
    <source>
        <dbReference type="ARBA" id="ARBA00022833"/>
    </source>
</evidence>
<protein>
    <recommendedName>
        <fullName evidence="5">MYND-type domain-containing protein</fullName>
    </recommendedName>
</protein>
<organism evidence="6 7">
    <name type="scientific">Lentinula raphanica</name>
    <dbReference type="NCBI Taxonomy" id="153919"/>
    <lineage>
        <taxon>Eukaryota</taxon>
        <taxon>Fungi</taxon>
        <taxon>Dikarya</taxon>
        <taxon>Basidiomycota</taxon>
        <taxon>Agaricomycotina</taxon>
        <taxon>Agaricomycetes</taxon>
        <taxon>Agaricomycetidae</taxon>
        <taxon>Agaricales</taxon>
        <taxon>Marasmiineae</taxon>
        <taxon>Omphalotaceae</taxon>
        <taxon>Lentinula</taxon>
    </lineage>
</organism>
<dbReference type="AlphaFoldDB" id="A0AA38UE50"/>
<dbReference type="PROSITE" id="PS50865">
    <property type="entry name" value="ZF_MYND_2"/>
    <property type="match status" value="1"/>
</dbReference>
<reference evidence="6" key="1">
    <citation type="submission" date="2022-08" db="EMBL/GenBank/DDBJ databases">
        <authorList>
            <consortium name="DOE Joint Genome Institute"/>
            <person name="Min B."/>
            <person name="Riley R."/>
            <person name="Sierra-Patev S."/>
            <person name="Naranjo-Ortiz M."/>
            <person name="Looney B."/>
            <person name="Konkel Z."/>
            <person name="Slot J.C."/>
            <person name="Sakamoto Y."/>
            <person name="Steenwyk J.L."/>
            <person name="Rokas A."/>
            <person name="Carro J."/>
            <person name="Camarero S."/>
            <person name="Ferreira P."/>
            <person name="Molpeceres G."/>
            <person name="Ruiz-Duenas F.J."/>
            <person name="Serrano A."/>
            <person name="Henrissat B."/>
            <person name="Drula E."/>
            <person name="Hughes K.W."/>
            <person name="Mata J.L."/>
            <person name="Ishikawa N.K."/>
            <person name="Vargas-Isla R."/>
            <person name="Ushijima S."/>
            <person name="Smith C.A."/>
            <person name="Ahrendt S."/>
            <person name="Andreopoulos W."/>
            <person name="He G."/>
            <person name="Labutti K."/>
            <person name="Lipzen A."/>
            <person name="Ng V."/>
            <person name="Sandor L."/>
            <person name="Barry K."/>
            <person name="Martinez A.T."/>
            <person name="Xiao Y."/>
            <person name="Gibbons J.G."/>
            <person name="Terashima K."/>
            <person name="Hibbett D.S."/>
            <person name="Grigoriev I.V."/>
        </authorList>
    </citation>
    <scope>NUCLEOTIDE SEQUENCE</scope>
    <source>
        <strain evidence="6">TFB9207</strain>
    </source>
</reference>
<accession>A0AA38UE50</accession>
<dbReference type="SUPFAM" id="SSF144232">
    <property type="entry name" value="HIT/MYND zinc finger-like"/>
    <property type="match status" value="1"/>
</dbReference>
<evidence type="ECO:0000256" key="4">
    <source>
        <dbReference type="PROSITE-ProRule" id="PRU00134"/>
    </source>
</evidence>